<dbReference type="EMBL" id="CP067089">
    <property type="protein sequence ID" value="QQO09496.1"/>
    <property type="molecule type" value="Genomic_DNA"/>
</dbReference>
<gene>
    <name evidence="1" type="ORF">JFL75_00830</name>
</gene>
<evidence type="ECO:0000313" key="1">
    <source>
        <dbReference type="EMBL" id="QQO09496.1"/>
    </source>
</evidence>
<keyword evidence="2" id="KW-1185">Reference proteome</keyword>
<dbReference type="KEGG" id="bhc:JFL75_00830"/>
<reference evidence="1" key="1">
    <citation type="submission" date="2021-01" db="EMBL/GenBank/DDBJ databases">
        <title>Description of Breznakiella homolactica.</title>
        <authorList>
            <person name="Song Y."/>
            <person name="Brune A."/>
        </authorList>
    </citation>
    <scope>NUCLEOTIDE SEQUENCE</scope>
    <source>
        <strain evidence="1">RmG30</strain>
    </source>
</reference>
<accession>A0A7T7XNB5</accession>
<evidence type="ECO:0000313" key="2">
    <source>
        <dbReference type="Proteomes" id="UP000595917"/>
    </source>
</evidence>
<protein>
    <submittedName>
        <fullName evidence="1">Uncharacterized protein</fullName>
    </submittedName>
</protein>
<name>A0A7T7XNB5_9SPIR</name>
<dbReference type="AlphaFoldDB" id="A0A7T7XNB5"/>
<dbReference type="RefSeq" id="WP_215626799.1">
    <property type="nucleotide sequence ID" value="NZ_CP067089.2"/>
</dbReference>
<organism evidence="1 2">
    <name type="scientific">Breznakiella homolactica</name>
    <dbReference type="NCBI Taxonomy" id="2798577"/>
    <lineage>
        <taxon>Bacteria</taxon>
        <taxon>Pseudomonadati</taxon>
        <taxon>Spirochaetota</taxon>
        <taxon>Spirochaetia</taxon>
        <taxon>Spirochaetales</taxon>
        <taxon>Breznakiellaceae</taxon>
        <taxon>Breznakiella</taxon>
    </lineage>
</organism>
<sequence length="96" mass="10851">MQIIEVEKSPDLCAESGWFAYYIHFDGPVAVAFIENLVPLGELIFLKHLKTPFFTLRSESFLIKGLAGDSKVKIGIEPGRPEQLDSILDFLREILK</sequence>
<proteinExistence type="predicted"/>
<dbReference type="Proteomes" id="UP000595917">
    <property type="component" value="Chromosome"/>
</dbReference>